<reference evidence="11 12" key="1">
    <citation type="journal article" date="2017" name="Int. J. Syst. Evol. Microbiol.">
        <title>Marinicauda algicola sp. nov., isolated from a marine red alga Rhodosorus marinus.</title>
        <authorList>
            <person name="Jeong S.E."/>
            <person name="Jeon S.H."/>
            <person name="Chun B.H."/>
            <person name="Kim D.W."/>
            <person name="Jeon C.O."/>
        </authorList>
    </citation>
    <scope>NUCLEOTIDE SEQUENCE [LARGE SCALE GENOMIC DNA]</scope>
    <source>
        <strain evidence="11 12">JCM 31718</strain>
    </source>
</reference>
<dbReference type="Proteomes" id="UP000308054">
    <property type="component" value="Unassembled WGS sequence"/>
</dbReference>
<dbReference type="RefSeq" id="WP_135995940.1">
    <property type="nucleotide sequence ID" value="NZ_CP071057.1"/>
</dbReference>
<dbReference type="PANTHER" id="PTHR30538:SF0">
    <property type="entry name" value="L-LYSINE 2,3-AMINOMUTASE AQ_1632-RELATED"/>
    <property type="match status" value="1"/>
</dbReference>
<dbReference type="PANTHER" id="PTHR30538">
    <property type="entry name" value="LYSINE 2,3-AMINOMUTASE-RELATED"/>
    <property type="match status" value="1"/>
</dbReference>
<comment type="caution">
    <text evidence="11">The sequence shown here is derived from an EMBL/GenBank/DDBJ whole genome shotgun (WGS) entry which is preliminary data.</text>
</comment>
<evidence type="ECO:0008006" key="13">
    <source>
        <dbReference type="Google" id="ProtNLM"/>
    </source>
</evidence>
<dbReference type="AlphaFoldDB" id="A0A4S2GY55"/>
<dbReference type="InterPro" id="IPR007197">
    <property type="entry name" value="rSAM"/>
</dbReference>
<evidence type="ECO:0000256" key="10">
    <source>
        <dbReference type="SAM" id="MobiDB-lite"/>
    </source>
</evidence>
<evidence type="ECO:0000256" key="6">
    <source>
        <dbReference type="ARBA" id="ARBA00022723"/>
    </source>
</evidence>
<evidence type="ECO:0000256" key="5">
    <source>
        <dbReference type="ARBA" id="ARBA00022691"/>
    </source>
</evidence>
<feature type="region of interest" description="Disordered" evidence="10">
    <location>
        <begin position="1"/>
        <end position="23"/>
    </location>
</feature>
<dbReference type="InterPro" id="IPR058240">
    <property type="entry name" value="rSAM_sf"/>
</dbReference>
<dbReference type="EMBL" id="SRXW01000003">
    <property type="protein sequence ID" value="TGY88095.1"/>
    <property type="molecule type" value="Genomic_DNA"/>
</dbReference>
<evidence type="ECO:0000256" key="7">
    <source>
        <dbReference type="ARBA" id="ARBA00022898"/>
    </source>
</evidence>
<dbReference type="Gene3D" id="3.20.20.70">
    <property type="entry name" value="Aldolase class I"/>
    <property type="match status" value="1"/>
</dbReference>
<name>A0A4S2GY55_9PROT</name>
<organism evidence="11 12">
    <name type="scientific">Marinicauda algicola</name>
    <dbReference type="NCBI Taxonomy" id="2029849"/>
    <lineage>
        <taxon>Bacteria</taxon>
        <taxon>Pseudomonadati</taxon>
        <taxon>Pseudomonadota</taxon>
        <taxon>Alphaproteobacteria</taxon>
        <taxon>Maricaulales</taxon>
        <taxon>Maricaulaceae</taxon>
        <taxon>Marinicauda</taxon>
    </lineage>
</organism>
<keyword evidence="7" id="KW-0663">Pyridoxal phosphate</keyword>
<evidence type="ECO:0000313" key="12">
    <source>
        <dbReference type="Proteomes" id="UP000308054"/>
    </source>
</evidence>
<gene>
    <name evidence="11" type="ORF">E5163_09640</name>
</gene>
<comment type="cofactor">
    <cofactor evidence="2">
        <name>[4Fe-4S] cluster</name>
        <dbReference type="ChEBI" id="CHEBI:49883"/>
    </cofactor>
</comment>
<evidence type="ECO:0000256" key="8">
    <source>
        <dbReference type="ARBA" id="ARBA00023004"/>
    </source>
</evidence>
<comment type="similarity">
    <text evidence="3">Belongs to the radical SAM superfamily. KamA family.</text>
</comment>
<dbReference type="InterPro" id="IPR013785">
    <property type="entry name" value="Aldolase_TIM"/>
</dbReference>
<dbReference type="SFLD" id="SFLDS00029">
    <property type="entry name" value="Radical_SAM"/>
    <property type="match status" value="1"/>
</dbReference>
<evidence type="ECO:0000256" key="1">
    <source>
        <dbReference type="ARBA" id="ARBA00001933"/>
    </source>
</evidence>
<dbReference type="GO" id="GO:0051539">
    <property type="term" value="F:4 iron, 4 sulfur cluster binding"/>
    <property type="evidence" value="ECO:0007669"/>
    <property type="project" value="UniProtKB-KW"/>
</dbReference>
<keyword evidence="5" id="KW-0949">S-adenosyl-L-methionine</keyword>
<dbReference type="OrthoDB" id="9768064at2"/>
<evidence type="ECO:0000256" key="9">
    <source>
        <dbReference type="ARBA" id="ARBA00023014"/>
    </source>
</evidence>
<keyword evidence="8" id="KW-0408">Iron</keyword>
<sequence>MPLDSQPVRIAGSRPKKKALSRRHKGNVYAAIEETKFNRYVVHDLARYRKYIEDGGAQIYSEQELKELEEAGVSDRLPPRATAYYLDLARRSGAVKNLIKARPEEMEDLSGEADPSNQLKYSPVPGLLHKYELVLLYVVRACSSWCRYCYRSDFLTGKTGKDTASIHEITDYITTHNAKVASGEITGKPRIREALLSGGDPMVLSNRNLFDYLNGLAEAGLDIIRIGTKEMAFFPERFDDNFLAMLDLFHELHPQVMLAFMVHFTHPDEFLRLNEAGEYVRDEHGRPLRNELVETAVMKMRSRPFITLENQTPIIDSVNDDPDVLRLMQQELKRMGINNHYFFQCREIEGHRAFAVPVETAWKIHADSQHNLSGIERSRFSLSTEAGKTELVAVIEGDERLRALGGEIGDALAEGLVVFRLHRTPHEDRQSDLVIARRNPEALWITGYEDRIIYDGRKKSQPDKWAQLLAALGPALIQAAE</sequence>
<accession>A0A4S2GY55</accession>
<keyword evidence="9" id="KW-0411">Iron-sulfur</keyword>
<keyword evidence="12" id="KW-1185">Reference proteome</keyword>
<comment type="cofactor">
    <cofactor evidence="1">
        <name>pyridoxal 5'-phosphate</name>
        <dbReference type="ChEBI" id="CHEBI:597326"/>
    </cofactor>
</comment>
<keyword evidence="6" id="KW-0479">Metal-binding</keyword>
<evidence type="ECO:0000256" key="3">
    <source>
        <dbReference type="ARBA" id="ARBA00008703"/>
    </source>
</evidence>
<feature type="compositionally biased region" description="Basic residues" evidence="10">
    <location>
        <begin position="14"/>
        <end position="23"/>
    </location>
</feature>
<dbReference type="SUPFAM" id="SSF102114">
    <property type="entry name" value="Radical SAM enzymes"/>
    <property type="match status" value="1"/>
</dbReference>
<dbReference type="GO" id="GO:0046872">
    <property type="term" value="F:metal ion binding"/>
    <property type="evidence" value="ECO:0007669"/>
    <property type="project" value="UniProtKB-KW"/>
</dbReference>
<evidence type="ECO:0000313" key="11">
    <source>
        <dbReference type="EMBL" id="TGY88095.1"/>
    </source>
</evidence>
<evidence type="ECO:0000256" key="4">
    <source>
        <dbReference type="ARBA" id="ARBA00022485"/>
    </source>
</evidence>
<dbReference type="GO" id="GO:0003824">
    <property type="term" value="F:catalytic activity"/>
    <property type="evidence" value="ECO:0007669"/>
    <property type="project" value="InterPro"/>
</dbReference>
<keyword evidence="4" id="KW-0004">4Fe-4S</keyword>
<evidence type="ECO:0000256" key="2">
    <source>
        <dbReference type="ARBA" id="ARBA00001966"/>
    </source>
</evidence>
<proteinExistence type="inferred from homology"/>
<dbReference type="InterPro" id="IPR003739">
    <property type="entry name" value="Lys_aminomutase/Glu_NH3_mut"/>
</dbReference>
<protein>
    <recommendedName>
        <fullName evidence="13">Radical SAM protein</fullName>
    </recommendedName>
</protein>
<dbReference type="SFLD" id="SFLDG01070">
    <property type="entry name" value="PLP-dependent"/>
    <property type="match status" value="1"/>
</dbReference>